<evidence type="ECO:0000256" key="5">
    <source>
        <dbReference type="ARBA" id="ARBA00022989"/>
    </source>
</evidence>
<dbReference type="PANTHER" id="PTHR30086:SF14">
    <property type="entry name" value="HOMOSERINE_HOMOSERINE LACTONE EFFLUX PROTEIN"/>
    <property type="match status" value="1"/>
</dbReference>
<evidence type="ECO:0000256" key="7">
    <source>
        <dbReference type="SAM" id="Phobius"/>
    </source>
</evidence>
<reference evidence="8 9" key="1">
    <citation type="submission" date="2020-04" db="EMBL/GenBank/DDBJ databases">
        <title>Ferrimonas sp. S7 isolated from sea water.</title>
        <authorList>
            <person name="Bae S.S."/>
            <person name="Baek K."/>
        </authorList>
    </citation>
    <scope>NUCLEOTIDE SEQUENCE [LARGE SCALE GENOMIC DNA]</scope>
    <source>
        <strain evidence="8 9">S7</strain>
    </source>
</reference>
<dbReference type="EMBL" id="CP051180">
    <property type="protein sequence ID" value="QIZ75580.1"/>
    <property type="molecule type" value="Genomic_DNA"/>
</dbReference>
<dbReference type="Proteomes" id="UP000501602">
    <property type="component" value="Chromosome"/>
</dbReference>
<comment type="subcellular location">
    <subcellularLocation>
        <location evidence="1">Cell membrane</location>
        <topology evidence="1">Multi-pass membrane protein</topology>
    </subcellularLocation>
</comment>
<keyword evidence="5 7" id="KW-1133">Transmembrane helix</keyword>
<feature type="transmembrane region" description="Helical" evidence="7">
    <location>
        <begin position="71"/>
        <end position="92"/>
    </location>
</feature>
<keyword evidence="4 7" id="KW-0812">Transmembrane</keyword>
<dbReference type="PANTHER" id="PTHR30086">
    <property type="entry name" value="ARGININE EXPORTER PROTEIN ARGO"/>
    <property type="match status" value="1"/>
</dbReference>
<feature type="transmembrane region" description="Helical" evidence="7">
    <location>
        <begin position="6"/>
        <end position="28"/>
    </location>
</feature>
<proteinExistence type="inferred from homology"/>
<protein>
    <submittedName>
        <fullName evidence="8">LysE family translocator</fullName>
    </submittedName>
</protein>
<feature type="transmembrane region" description="Helical" evidence="7">
    <location>
        <begin position="187"/>
        <end position="204"/>
    </location>
</feature>
<evidence type="ECO:0000256" key="6">
    <source>
        <dbReference type="ARBA" id="ARBA00023136"/>
    </source>
</evidence>
<feature type="transmembrane region" description="Helical" evidence="7">
    <location>
        <begin position="113"/>
        <end position="139"/>
    </location>
</feature>
<dbReference type="InterPro" id="IPR001123">
    <property type="entry name" value="LeuE-type"/>
</dbReference>
<dbReference type="GO" id="GO:0042970">
    <property type="term" value="F:homoserine transmembrane transporter activity"/>
    <property type="evidence" value="ECO:0007669"/>
    <property type="project" value="TreeGrafter"/>
</dbReference>
<evidence type="ECO:0000256" key="2">
    <source>
        <dbReference type="ARBA" id="ARBA00007928"/>
    </source>
</evidence>
<evidence type="ECO:0000313" key="9">
    <source>
        <dbReference type="Proteomes" id="UP000501602"/>
    </source>
</evidence>
<dbReference type="Pfam" id="PF01810">
    <property type="entry name" value="LysE"/>
    <property type="match status" value="1"/>
</dbReference>
<dbReference type="AlphaFoldDB" id="A0A6H1UAH0"/>
<dbReference type="RefSeq" id="WP_168658841.1">
    <property type="nucleotide sequence ID" value="NZ_CP051180.1"/>
</dbReference>
<feature type="transmembrane region" description="Helical" evidence="7">
    <location>
        <begin position="40"/>
        <end position="65"/>
    </location>
</feature>
<name>A0A6H1UAH0_9GAMM</name>
<evidence type="ECO:0000313" key="8">
    <source>
        <dbReference type="EMBL" id="QIZ75580.1"/>
    </source>
</evidence>
<dbReference type="GO" id="GO:0005886">
    <property type="term" value="C:plasma membrane"/>
    <property type="evidence" value="ECO:0007669"/>
    <property type="project" value="UniProtKB-SubCell"/>
</dbReference>
<keyword evidence="9" id="KW-1185">Reference proteome</keyword>
<dbReference type="PIRSF" id="PIRSF006324">
    <property type="entry name" value="LeuE"/>
    <property type="match status" value="1"/>
</dbReference>
<evidence type="ECO:0000256" key="3">
    <source>
        <dbReference type="ARBA" id="ARBA00022475"/>
    </source>
</evidence>
<gene>
    <name evidence="8" type="ORF">HER31_00895</name>
</gene>
<comment type="similarity">
    <text evidence="2">Belongs to the Rht family.</text>
</comment>
<feature type="transmembrane region" description="Helical" evidence="7">
    <location>
        <begin position="145"/>
        <end position="167"/>
    </location>
</feature>
<keyword evidence="3" id="KW-1003">Cell membrane</keyword>
<accession>A0A6H1UAH0</accession>
<evidence type="ECO:0000256" key="1">
    <source>
        <dbReference type="ARBA" id="ARBA00004651"/>
    </source>
</evidence>
<dbReference type="KEGG" id="fes:HER31_00895"/>
<keyword evidence="6 7" id="KW-0472">Membrane</keyword>
<sequence length="205" mass="21810">MSLELYLVYLATIVVLLAAPGPMTLMTLSTSVRYGHGKALFTVIGSNLAGLIVMALSATGVGALLSSQPVLFEMLKVAGAAYLIWLGVSAWRAKTNDCSCNSFAEQECEPLKLFLKTVMIGISNPKGLIFFAALFPQFLHADQPLLPQLTVLCLTFTAVDFIILNLVAMGGCRLANSLAHPTSQRRFNRACAVVFLALGGSVALA</sequence>
<organism evidence="8 9">
    <name type="scientific">Ferrimonas lipolytica</name>
    <dbReference type="NCBI Taxonomy" id="2724191"/>
    <lineage>
        <taxon>Bacteria</taxon>
        <taxon>Pseudomonadati</taxon>
        <taxon>Pseudomonadota</taxon>
        <taxon>Gammaproteobacteria</taxon>
        <taxon>Alteromonadales</taxon>
        <taxon>Ferrimonadaceae</taxon>
        <taxon>Ferrimonas</taxon>
    </lineage>
</organism>
<evidence type="ECO:0000256" key="4">
    <source>
        <dbReference type="ARBA" id="ARBA00022692"/>
    </source>
</evidence>